<dbReference type="EMBL" id="JAQOUE010000001">
    <property type="protein sequence ID" value="MDT7042284.1"/>
    <property type="molecule type" value="Genomic_DNA"/>
</dbReference>
<gene>
    <name evidence="4" type="ORF">PPG34_07960</name>
</gene>
<dbReference type="Gene3D" id="2.30.30.40">
    <property type="entry name" value="SH3 Domains"/>
    <property type="match status" value="1"/>
</dbReference>
<feature type="region of interest" description="Disordered" evidence="1">
    <location>
        <begin position="85"/>
        <end position="135"/>
    </location>
</feature>
<dbReference type="Proteomes" id="UP001250932">
    <property type="component" value="Unassembled WGS sequence"/>
</dbReference>
<protein>
    <submittedName>
        <fullName evidence="4">SH3 domain-containing protein</fullName>
    </submittedName>
</protein>
<evidence type="ECO:0000313" key="4">
    <source>
        <dbReference type="EMBL" id="MDT7042284.1"/>
    </source>
</evidence>
<evidence type="ECO:0000259" key="3">
    <source>
        <dbReference type="Pfam" id="PF08239"/>
    </source>
</evidence>
<feature type="signal peptide" evidence="2">
    <location>
        <begin position="1"/>
        <end position="24"/>
    </location>
</feature>
<reference evidence="4 5" key="1">
    <citation type="journal article" date="2023" name="ISME J.">
        <title>Cultivation and genomic characterization of novel and ubiquitous marine nitrite-oxidizing bacteria from the Nitrospirales.</title>
        <authorList>
            <person name="Mueller A.J."/>
            <person name="Daebeler A."/>
            <person name="Herbold C.W."/>
            <person name="Kirkegaard R.H."/>
            <person name="Daims H."/>
        </authorList>
    </citation>
    <scope>NUCLEOTIDE SEQUENCE [LARGE SCALE GENOMIC DNA]</scope>
    <source>
        <strain evidence="4 5">EB</strain>
    </source>
</reference>
<proteinExistence type="predicted"/>
<feature type="compositionally biased region" description="Low complexity" evidence="1">
    <location>
        <begin position="90"/>
        <end position="105"/>
    </location>
</feature>
<keyword evidence="5" id="KW-1185">Reference proteome</keyword>
<accession>A0ABU3K761</accession>
<evidence type="ECO:0000313" key="5">
    <source>
        <dbReference type="Proteomes" id="UP001250932"/>
    </source>
</evidence>
<dbReference type="RefSeq" id="WP_313832662.1">
    <property type="nucleotide sequence ID" value="NZ_JAQOUE010000001.1"/>
</dbReference>
<keyword evidence="2" id="KW-0732">Signal</keyword>
<evidence type="ECO:0000256" key="1">
    <source>
        <dbReference type="SAM" id="MobiDB-lite"/>
    </source>
</evidence>
<comment type="caution">
    <text evidence="4">The sequence shown here is derived from an EMBL/GenBank/DDBJ whole genome shotgun (WGS) entry which is preliminary data.</text>
</comment>
<feature type="chain" id="PRO_5047179757" evidence="2">
    <location>
        <begin position="25"/>
        <end position="171"/>
    </location>
</feature>
<evidence type="ECO:0000256" key="2">
    <source>
        <dbReference type="SAM" id="SignalP"/>
    </source>
</evidence>
<sequence length="171" mass="18055">MKPIILKLSFILLAFVLLPSLSQAETMYAKKSGVKVTAEKSPTSKVVGTLGVGDQVQVVKKDGRQYQVKLPNGQSGWVFKFKLSDDKPAGKSSGSSLSGLTGKTTIAARESRSGGSIRGLKETTEQYAQGKNIDPAHRRSVDAMVAFGVSDAELAEFQRAGSVGDYSGGGQ</sequence>
<dbReference type="InterPro" id="IPR003646">
    <property type="entry name" value="SH3-like_bac-type"/>
</dbReference>
<feature type="domain" description="SH3b" evidence="3">
    <location>
        <begin position="34"/>
        <end position="79"/>
    </location>
</feature>
<organism evidence="4 5">
    <name type="scientific">Candidatus Nitronereus thalassa</name>
    <dbReference type="NCBI Taxonomy" id="3020898"/>
    <lineage>
        <taxon>Bacteria</taxon>
        <taxon>Pseudomonadati</taxon>
        <taxon>Nitrospirota</taxon>
        <taxon>Nitrospiria</taxon>
        <taxon>Nitrospirales</taxon>
        <taxon>Nitrospiraceae</taxon>
        <taxon>Candidatus Nitronereus</taxon>
    </lineage>
</organism>
<dbReference type="Pfam" id="PF08239">
    <property type="entry name" value="SH3_3"/>
    <property type="match status" value="1"/>
</dbReference>
<name>A0ABU3K761_9BACT</name>